<proteinExistence type="predicted"/>
<keyword evidence="3" id="KW-1185">Reference proteome</keyword>
<sequence>SLVLSHMRGIEVNSHALLLYLYSRDPLLTQTPRHCADLRPQRGDLRLSGPPSGQGAGGEARTRDRRVPADLMADSLPTAPLRLLLLWRSENQNGARTLCR</sequence>
<dbReference type="EMBL" id="BLXT01000122">
    <property type="protein sequence ID" value="GFN74479.1"/>
    <property type="molecule type" value="Genomic_DNA"/>
</dbReference>
<dbReference type="AlphaFoldDB" id="A0AAV3XUG7"/>
<evidence type="ECO:0000313" key="2">
    <source>
        <dbReference type="EMBL" id="GFN74479.1"/>
    </source>
</evidence>
<gene>
    <name evidence="2" type="ORF">PoB_000098500</name>
</gene>
<feature type="region of interest" description="Disordered" evidence="1">
    <location>
        <begin position="38"/>
        <end position="69"/>
    </location>
</feature>
<reference evidence="2 3" key="1">
    <citation type="journal article" date="2021" name="Elife">
        <title>Chloroplast acquisition without the gene transfer in kleptoplastic sea slugs, Plakobranchus ocellatus.</title>
        <authorList>
            <person name="Maeda T."/>
            <person name="Takahashi S."/>
            <person name="Yoshida T."/>
            <person name="Shimamura S."/>
            <person name="Takaki Y."/>
            <person name="Nagai Y."/>
            <person name="Toyoda A."/>
            <person name="Suzuki Y."/>
            <person name="Arimoto A."/>
            <person name="Ishii H."/>
            <person name="Satoh N."/>
            <person name="Nishiyama T."/>
            <person name="Hasebe M."/>
            <person name="Maruyama T."/>
            <person name="Minagawa J."/>
            <person name="Obokata J."/>
            <person name="Shigenobu S."/>
        </authorList>
    </citation>
    <scope>NUCLEOTIDE SEQUENCE [LARGE SCALE GENOMIC DNA]</scope>
</reference>
<protein>
    <submittedName>
        <fullName evidence="2">Uncharacterized protein</fullName>
    </submittedName>
</protein>
<organism evidence="2 3">
    <name type="scientific">Plakobranchus ocellatus</name>
    <dbReference type="NCBI Taxonomy" id="259542"/>
    <lineage>
        <taxon>Eukaryota</taxon>
        <taxon>Metazoa</taxon>
        <taxon>Spiralia</taxon>
        <taxon>Lophotrochozoa</taxon>
        <taxon>Mollusca</taxon>
        <taxon>Gastropoda</taxon>
        <taxon>Heterobranchia</taxon>
        <taxon>Euthyneura</taxon>
        <taxon>Panpulmonata</taxon>
        <taxon>Sacoglossa</taxon>
        <taxon>Placobranchoidea</taxon>
        <taxon>Plakobranchidae</taxon>
        <taxon>Plakobranchus</taxon>
    </lineage>
</organism>
<evidence type="ECO:0000313" key="3">
    <source>
        <dbReference type="Proteomes" id="UP000735302"/>
    </source>
</evidence>
<accession>A0AAV3XUG7</accession>
<comment type="caution">
    <text evidence="2">The sequence shown here is derived from an EMBL/GenBank/DDBJ whole genome shotgun (WGS) entry which is preliminary data.</text>
</comment>
<dbReference type="Proteomes" id="UP000735302">
    <property type="component" value="Unassembled WGS sequence"/>
</dbReference>
<name>A0AAV3XUG7_9GAST</name>
<feature type="non-terminal residue" evidence="2">
    <location>
        <position position="1"/>
    </location>
</feature>
<evidence type="ECO:0000256" key="1">
    <source>
        <dbReference type="SAM" id="MobiDB-lite"/>
    </source>
</evidence>